<dbReference type="InterPro" id="IPR051965">
    <property type="entry name" value="ChromReg_NeuronalGeneExpr"/>
</dbReference>
<feature type="compositionally biased region" description="Basic residues" evidence="5">
    <location>
        <begin position="136"/>
        <end position="146"/>
    </location>
</feature>
<dbReference type="PROSITE" id="PS50118">
    <property type="entry name" value="HMG_BOX_2"/>
    <property type="match status" value="1"/>
</dbReference>
<keyword evidence="1 3" id="KW-0238">DNA-binding</keyword>
<feature type="compositionally biased region" description="Basic residues" evidence="5">
    <location>
        <begin position="58"/>
        <end position="68"/>
    </location>
</feature>
<evidence type="ECO:0000259" key="6">
    <source>
        <dbReference type="PROSITE" id="PS50118"/>
    </source>
</evidence>
<evidence type="ECO:0000256" key="4">
    <source>
        <dbReference type="SAM" id="Coils"/>
    </source>
</evidence>
<dbReference type="EMBL" id="KQ461154">
    <property type="protein sequence ID" value="KPJ08510.1"/>
    <property type="molecule type" value="Genomic_DNA"/>
</dbReference>
<dbReference type="Gene3D" id="1.10.30.10">
    <property type="entry name" value="High mobility group box domain"/>
    <property type="match status" value="1"/>
</dbReference>
<dbReference type="Proteomes" id="UP000053240">
    <property type="component" value="Unassembled WGS sequence"/>
</dbReference>
<feature type="compositionally biased region" description="Polar residues" evidence="5">
    <location>
        <begin position="21"/>
        <end position="39"/>
    </location>
</feature>
<dbReference type="SUPFAM" id="SSF47095">
    <property type="entry name" value="HMG-box"/>
    <property type="match status" value="1"/>
</dbReference>
<reference evidence="7 8" key="1">
    <citation type="journal article" date="2015" name="Nat. Commun.">
        <title>Outbred genome sequencing and CRISPR/Cas9 gene editing in butterflies.</title>
        <authorList>
            <person name="Li X."/>
            <person name="Fan D."/>
            <person name="Zhang W."/>
            <person name="Liu G."/>
            <person name="Zhang L."/>
            <person name="Zhao L."/>
            <person name="Fang X."/>
            <person name="Chen L."/>
            <person name="Dong Y."/>
            <person name="Chen Y."/>
            <person name="Ding Y."/>
            <person name="Zhao R."/>
            <person name="Feng M."/>
            <person name="Zhu Y."/>
            <person name="Feng Y."/>
            <person name="Jiang X."/>
            <person name="Zhu D."/>
            <person name="Xiang H."/>
            <person name="Feng X."/>
            <person name="Li S."/>
            <person name="Wang J."/>
            <person name="Zhang G."/>
            <person name="Kronforst M.R."/>
            <person name="Wang W."/>
        </authorList>
    </citation>
    <scope>NUCLEOTIDE SEQUENCE [LARGE SCALE GENOMIC DNA]</scope>
    <source>
        <strain evidence="7">Ya'a_city_454_Pm</strain>
        <tissue evidence="7">Whole body</tissue>
    </source>
</reference>
<keyword evidence="4" id="KW-0175">Coiled coil</keyword>
<accession>A0A194QU41</accession>
<feature type="compositionally biased region" description="Polar residues" evidence="5">
    <location>
        <begin position="99"/>
        <end position="117"/>
    </location>
</feature>
<name>A0A194QU41_PAPMA</name>
<proteinExistence type="predicted"/>
<dbReference type="FunCoup" id="A0A194QU41">
    <property type="interactions" value="795"/>
</dbReference>
<feature type="DNA-binding region" description="HMG box" evidence="3">
    <location>
        <begin position="154"/>
        <end position="222"/>
    </location>
</feature>
<dbReference type="InParanoid" id="A0A194QU41"/>
<dbReference type="InterPro" id="IPR036910">
    <property type="entry name" value="HMG_box_dom_sf"/>
</dbReference>
<dbReference type="GO" id="GO:0010468">
    <property type="term" value="P:regulation of gene expression"/>
    <property type="evidence" value="ECO:0007669"/>
    <property type="project" value="TreeGrafter"/>
</dbReference>
<dbReference type="GO" id="GO:0003677">
    <property type="term" value="F:DNA binding"/>
    <property type="evidence" value="ECO:0007669"/>
    <property type="project" value="UniProtKB-UniRule"/>
</dbReference>
<dbReference type="SMART" id="SM00398">
    <property type="entry name" value="HMG"/>
    <property type="match status" value="1"/>
</dbReference>
<dbReference type="PANTHER" id="PTHR46040">
    <property type="entry name" value="HIGH MOBILITY GROUP PROTEIN 2"/>
    <property type="match status" value="1"/>
</dbReference>
<dbReference type="STRING" id="76193.A0A194QU41"/>
<dbReference type="Pfam" id="PF00505">
    <property type="entry name" value="HMG_box"/>
    <property type="match status" value="1"/>
</dbReference>
<evidence type="ECO:0000313" key="7">
    <source>
        <dbReference type="EMBL" id="KPJ08510.1"/>
    </source>
</evidence>
<gene>
    <name evidence="7" type="ORF">RR48_12263</name>
</gene>
<evidence type="ECO:0000256" key="1">
    <source>
        <dbReference type="ARBA" id="ARBA00023125"/>
    </source>
</evidence>
<organism evidence="7 8">
    <name type="scientific">Papilio machaon</name>
    <name type="common">Old World swallowtail butterfly</name>
    <dbReference type="NCBI Taxonomy" id="76193"/>
    <lineage>
        <taxon>Eukaryota</taxon>
        <taxon>Metazoa</taxon>
        <taxon>Ecdysozoa</taxon>
        <taxon>Arthropoda</taxon>
        <taxon>Hexapoda</taxon>
        <taxon>Insecta</taxon>
        <taxon>Pterygota</taxon>
        <taxon>Neoptera</taxon>
        <taxon>Endopterygota</taxon>
        <taxon>Lepidoptera</taxon>
        <taxon>Glossata</taxon>
        <taxon>Ditrysia</taxon>
        <taxon>Papilionoidea</taxon>
        <taxon>Papilionidae</taxon>
        <taxon>Papilioninae</taxon>
        <taxon>Papilio</taxon>
    </lineage>
</organism>
<protein>
    <submittedName>
        <fullName evidence="7">High mobility group protein 20A</fullName>
    </submittedName>
</protein>
<evidence type="ECO:0000256" key="3">
    <source>
        <dbReference type="PROSITE-ProRule" id="PRU00267"/>
    </source>
</evidence>
<feature type="domain" description="HMG box" evidence="6">
    <location>
        <begin position="154"/>
        <end position="222"/>
    </location>
</feature>
<sequence length="451" mass="50673">MESEPVQPSELQIIKTEDTTKTCNEQETLQSTIPPSNNENDPDPGSNVAIVKDPQKPSPKKPKKRKPKVPRDVTAPRQPLTEPVQPSELQIIKTEDTTKTCNEQETLQSTIPPSNNENDPDPGSNVAIVKDPQKPSPKKPKKRKPKVPRDVTAPRQPLTGYVRFLNERRDQLRAEQPELGFAELTRQLASEWSKLPTEEKQHYLDAADQDKERYIKEWAEYKKTDAYKEFHKQQMEQKDPVLASKKVKHNPPSETNQQNIVPGAPQPIAEHVVQPQNVPIVATRQPTPPRPKPCITPAMVDDLNGGDTDIPIFTDQFLQHNKLRESELRQLRKANSDYEQQNAILQRHAEEVSAATTRLRAETTAAAERTAALVAHRRALVAALVHALQSLAIPLQNGASGATEGNIEEYMDKLHALVTENKNNPIVKQARDYLTRKSSARAPRSDVSIRK</sequence>
<keyword evidence="8" id="KW-1185">Reference proteome</keyword>
<evidence type="ECO:0000256" key="5">
    <source>
        <dbReference type="SAM" id="MobiDB-lite"/>
    </source>
</evidence>
<dbReference type="GO" id="GO:0005634">
    <property type="term" value="C:nucleus"/>
    <property type="evidence" value="ECO:0007669"/>
    <property type="project" value="UniProtKB-UniRule"/>
</dbReference>
<dbReference type="PANTHER" id="PTHR46040:SF3">
    <property type="entry name" value="HIGH MOBILITY GROUP PROTEIN 2"/>
    <property type="match status" value="1"/>
</dbReference>
<dbReference type="CDD" id="cd21980">
    <property type="entry name" value="HMG-box_HMG20"/>
    <property type="match status" value="1"/>
</dbReference>
<keyword evidence="2 3" id="KW-0539">Nucleus</keyword>
<dbReference type="InterPro" id="IPR009071">
    <property type="entry name" value="HMG_box_dom"/>
</dbReference>
<evidence type="ECO:0000256" key="2">
    <source>
        <dbReference type="ARBA" id="ARBA00023242"/>
    </source>
</evidence>
<feature type="region of interest" description="Disordered" evidence="5">
    <location>
        <begin position="1"/>
        <end position="160"/>
    </location>
</feature>
<feature type="coiled-coil region" evidence="4">
    <location>
        <begin position="321"/>
        <end position="355"/>
    </location>
</feature>
<evidence type="ECO:0000313" key="8">
    <source>
        <dbReference type="Proteomes" id="UP000053240"/>
    </source>
</evidence>
<dbReference type="AlphaFoldDB" id="A0A194QU41"/>